<dbReference type="AlphaFoldDB" id="A0A3A8ACZ7"/>
<keyword evidence="3" id="KW-1185">Reference proteome</keyword>
<proteinExistence type="predicted"/>
<dbReference type="Proteomes" id="UP000246132">
    <property type="component" value="Unassembled WGS sequence"/>
</dbReference>
<accession>A0A3A8ACZ7</accession>
<organism evidence="2 3">
    <name type="scientific">Oceaniradius stylonematis</name>
    <dbReference type="NCBI Taxonomy" id="2184161"/>
    <lineage>
        <taxon>Bacteria</taxon>
        <taxon>Pseudomonadati</taxon>
        <taxon>Pseudomonadota</taxon>
        <taxon>Alphaproteobacteria</taxon>
        <taxon>Hyphomicrobiales</taxon>
        <taxon>Ahrensiaceae</taxon>
        <taxon>Oceaniradius</taxon>
    </lineage>
</organism>
<sequence>MILPEWIALFRLATGIVKSGLVLLALVGGFSTLPAAAGSGTYVPYSGIVRGTEGADPVEVSVANETGAPIDCQASLAHWYSDELGRIAPGGELTLTLWHDRQTGALNLLNTIGDRMPVEAVWCASGTARTRLKLPMAAGGSQAAFHFACHARDDQGLRCDALDG</sequence>
<evidence type="ECO:0000313" key="2">
    <source>
        <dbReference type="EMBL" id="RKF07735.1"/>
    </source>
</evidence>
<keyword evidence="1" id="KW-1133">Transmembrane helix</keyword>
<dbReference type="EMBL" id="QFWV02000004">
    <property type="protein sequence ID" value="RKF07735.1"/>
    <property type="molecule type" value="Genomic_DNA"/>
</dbReference>
<protein>
    <submittedName>
        <fullName evidence="2">Uncharacterized protein</fullName>
    </submittedName>
</protein>
<dbReference type="OrthoDB" id="6636664at2"/>
<gene>
    <name evidence="2" type="ORF">DEM25_008275</name>
</gene>
<reference evidence="2 3" key="1">
    <citation type="journal article" date="2018" name="Int. J. Syst. Bacteriol.">
        <title>Oceaniradius stylonemae gen. nov., sp. nov., isolated from a red alga, Stylonema cornu-cervi.</title>
        <authorList>
            <person name="Jeong S."/>
        </authorList>
    </citation>
    <scope>NUCLEOTIDE SEQUENCE [LARGE SCALE GENOMIC DNA]</scope>
    <source>
        <strain evidence="2 3">StC1</strain>
    </source>
</reference>
<feature type="transmembrane region" description="Helical" evidence="1">
    <location>
        <begin position="6"/>
        <end position="27"/>
    </location>
</feature>
<dbReference type="RefSeq" id="WP_147393291.1">
    <property type="nucleotide sequence ID" value="NZ_CP159474.1"/>
</dbReference>
<keyword evidence="1" id="KW-0472">Membrane</keyword>
<evidence type="ECO:0000256" key="1">
    <source>
        <dbReference type="SAM" id="Phobius"/>
    </source>
</evidence>
<name>A0A3A8ACZ7_9HYPH</name>
<comment type="caution">
    <text evidence="2">The sequence shown here is derived from an EMBL/GenBank/DDBJ whole genome shotgun (WGS) entry which is preliminary data.</text>
</comment>
<evidence type="ECO:0000313" key="3">
    <source>
        <dbReference type="Proteomes" id="UP000246132"/>
    </source>
</evidence>
<keyword evidence="1" id="KW-0812">Transmembrane</keyword>